<dbReference type="Pfam" id="PF22922">
    <property type="entry name" value="GAF_NLP"/>
    <property type="match status" value="1"/>
</dbReference>
<feature type="compositionally biased region" description="Polar residues" evidence="1">
    <location>
        <begin position="443"/>
        <end position="456"/>
    </location>
</feature>
<sequence>MDSVNYLSELFAFHPSKLQTSYRPLGNLKVYWSHDGPLRGVQKKIRDAFVGIEVDDSFRGLIQFWAPVTTSGRQLLITYNQPFALPKLENIPQYIEGLCGYRFSSLEYQYDVDVNGLQAEDNPAIISHGAASKAFCNKQPELLIDQRIHNTIGLMNSMMVPVFDPSQSECVGVVDCCTRSPEELLLVLRKLSNALEKQGLKIDVQEYLPYNTIHGLQHANEDAVVEALEIISQTYQIPLAQVWFAYEDADHVAYSSSSQHTQAKRTIWLKLTGKRDNVDDEDFDLFQDYSYACYKIPLEMGKDFSAGRTLENYEPHFFENILNLSAKRPDRLSSILFRCSCFVIYLRSTETPGLDYVFEFLWRERSRNDAILESLLLTLKTYLPTFKFASGTKLGDEIDILDVNNSEVGEKKYIKVIQRSKMPLQREMQPRVEESPTLVRAKGNTTQPTVEESSTPLKVGGKTIPITLTREHIMSLFGQPQHVAAAKLGVSLSTLKRKIHVEGIKWQGK</sequence>
<comment type="caution">
    <text evidence="3">The sequence shown here is derived from an EMBL/GenBank/DDBJ whole genome shotgun (WGS) entry which is preliminary data.</text>
</comment>
<protein>
    <recommendedName>
        <fullName evidence="2">NLP1-9 GAF domain-containing protein</fullName>
    </recommendedName>
</protein>
<dbReference type="InterPro" id="IPR055081">
    <property type="entry name" value="NLP1-9_GAF"/>
</dbReference>
<gene>
    <name evidence="3" type="ORF">OSB04_010299</name>
</gene>
<dbReference type="EMBL" id="JARYMX010000003">
    <property type="protein sequence ID" value="KAJ9555685.1"/>
    <property type="molecule type" value="Genomic_DNA"/>
</dbReference>
<evidence type="ECO:0000256" key="1">
    <source>
        <dbReference type="SAM" id="MobiDB-lite"/>
    </source>
</evidence>
<dbReference type="PANTHER" id="PTHR32002">
    <property type="entry name" value="PROTEIN NLP8"/>
    <property type="match status" value="1"/>
</dbReference>
<evidence type="ECO:0000259" key="2">
    <source>
        <dbReference type="Pfam" id="PF22922"/>
    </source>
</evidence>
<reference evidence="3" key="1">
    <citation type="submission" date="2023-03" db="EMBL/GenBank/DDBJ databases">
        <title>Chromosome-scale reference genome and RAD-based genetic map of yellow starthistle (Centaurea solstitialis) reveal putative structural variation and QTLs associated with invader traits.</title>
        <authorList>
            <person name="Reatini B."/>
            <person name="Cang F.A."/>
            <person name="Jiang Q."/>
            <person name="Mckibben M.T.W."/>
            <person name="Barker M.S."/>
            <person name="Rieseberg L.H."/>
            <person name="Dlugosch K.M."/>
        </authorList>
    </citation>
    <scope>NUCLEOTIDE SEQUENCE</scope>
    <source>
        <strain evidence="3">CAN-66</strain>
        <tissue evidence="3">Leaf</tissue>
    </source>
</reference>
<dbReference type="PANTHER" id="PTHR32002:SF49">
    <property type="entry name" value="BILE ACID:SODIUM SYMPORTER_ARSENICAL RESISTANCE PROTEIN ACR3-RELATED"/>
    <property type="match status" value="1"/>
</dbReference>
<keyword evidence="4" id="KW-1185">Reference proteome</keyword>
<evidence type="ECO:0000313" key="3">
    <source>
        <dbReference type="EMBL" id="KAJ9555685.1"/>
    </source>
</evidence>
<proteinExistence type="predicted"/>
<feature type="domain" description="NLP1-9 GAF" evidence="2">
    <location>
        <begin position="220"/>
        <end position="383"/>
    </location>
</feature>
<dbReference type="Proteomes" id="UP001172457">
    <property type="component" value="Chromosome 3"/>
</dbReference>
<dbReference type="InterPro" id="IPR045012">
    <property type="entry name" value="NLP"/>
</dbReference>
<feature type="region of interest" description="Disordered" evidence="1">
    <location>
        <begin position="425"/>
        <end position="456"/>
    </location>
</feature>
<accession>A0AA38TJ27</accession>
<organism evidence="3 4">
    <name type="scientific">Centaurea solstitialis</name>
    <name type="common">yellow star-thistle</name>
    <dbReference type="NCBI Taxonomy" id="347529"/>
    <lineage>
        <taxon>Eukaryota</taxon>
        <taxon>Viridiplantae</taxon>
        <taxon>Streptophyta</taxon>
        <taxon>Embryophyta</taxon>
        <taxon>Tracheophyta</taxon>
        <taxon>Spermatophyta</taxon>
        <taxon>Magnoliopsida</taxon>
        <taxon>eudicotyledons</taxon>
        <taxon>Gunneridae</taxon>
        <taxon>Pentapetalae</taxon>
        <taxon>asterids</taxon>
        <taxon>campanulids</taxon>
        <taxon>Asterales</taxon>
        <taxon>Asteraceae</taxon>
        <taxon>Carduoideae</taxon>
        <taxon>Cardueae</taxon>
        <taxon>Centaureinae</taxon>
        <taxon>Centaurea</taxon>
    </lineage>
</organism>
<dbReference type="AlphaFoldDB" id="A0AA38TJ27"/>
<dbReference type="GO" id="GO:0003700">
    <property type="term" value="F:DNA-binding transcription factor activity"/>
    <property type="evidence" value="ECO:0007669"/>
    <property type="project" value="InterPro"/>
</dbReference>
<name>A0AA38TJ27_9ASTR</name>
<evidence type="ECO:0000313" key="4">
    <source>
        <dbReference type="Proteomes" id="UP001172457"/>
    </source>
</evidence>